<keyword evidence="3" id="KW-1185">Reference proteome</keyword>
<organism evidence="2 3">
    <name type="scientific">Paenibacillus montanisoli</name>
    <dbReference type="NCBI Taxonomy" id="2081970"/>
    <lineage>
        <taxon>Bacteria</taxon>
        <taxon>Bacillati</taxon>
        <taxon>Bacillota</taxon>
        <taxon>Bacilli</taxon>
        <taxon>Bacillales</taxon>
        <taxon>Paenibacillaceae</taxon>
        <taxon>Paenibacillus</taxon>
    </lineage>
</organism>
<dbReference type="Pfam" id="PF00583">
    <property type="entry name" value="Acetyltransf_1"/>
    <property type="match status" value="1"/>
</dbReference>
<evidence type="ECO:0000313" key="3">
    <source>
        <dbReference type="Proteomes" id="UP000249260"/>
    </source>
</evidence>
<gene>
    <name evidence="2" type="ORF">DL346_10795</name>
</gene>
<protein>
    <recommendedName>
        <fullName evidence="1">N-acetyltransferase domain-containing protein</fullName>
    </recommendedName>
</protein>
<dbReference type="InterPro" id="IPR016181">
    <property type="entry name" value="Acyl_CoA_acyltransferase"/>
</dbReference>
<evidence type="ECO:0000313" key="2">
    <source>
        <dbReference type="EMBL" id="RAP75910.1"/>
    </source>
</evidence>
<dbReference type="Gene3D" id="3.40.630.30">
    <property type="match status" value="1"/>
</dbReference>
<dbReference type="RefSeq" id="WP_112882135.1">
    <property type="nucleotide sequence ID" value="NZ_QLUW01000002.1"/>
</dbReference>
<evidence type="ECO:0000259" key="1">
    <source>
        <dbReference type="PROSITE" id="PS51186"/>
    </source>
</evidence>
<proteinExistence type="predicted"/>
<sequence length="177" mass="20500">MHVEIRLLNREDYERVHAFQCEYLDQESMEDFTDRISTNHDLYLGAFAADELVGVCYGHPSRRDNASINLQGIAVTHEETKQLLRTGIGSKLIAAFEDAVRSKGYRKIGLGSAEDLKVERFYLKNGYIPFELVAKGSHHHEYERISVHDYDVGKVLQEELRRRHQASEVIFIFEKML</sequence>
<feature type="domain" description="N-acetyltransferase" evidence="1">
    <location>
        <begin position="3"/>
        <end position="148"/>
    </location>
</feature>
<dbReference type="EMBL" id="QLUW01000002">
    <property type="protein sequence ID" value="RAP75910.1"/>
    <property type="molecule type" value="Genomic_DNA"/>
</dbReference>
<dbReference type="PROSITE" id="PS51186">
    <property type="entry name" value="GNAT"/>
    <property type="match status" value="1"/>
</dbReference>
<name>A0A328TZV7_9BACL</name>
<comment type="caution">
    <text evidence="2">The sequence shown here is derived from an EMBL/GenBank/DDBJ whole genome shotgun (WGS) entry which is preliminary data.</text>
</comment>
<dbReference type="InterPro" id="IPR000182">
    <property type="entry name" value="GNAT_dom"/>
</dbReference>
<dbReference type="GO" id="GO:0016747">
    <property type="term" value="F:acyltransferase activity, transferring groups other than amino-acyl groups"/>
    <property type="evidence" value="ECO:0007669"/>
    <property type="project" value="InterPro"/>
</dbReference>
<dbReference type="OrthoDB" id="2596764at2"/>
<dbReference type="AlphaFoldDB" id="A0A328TZV7"/>
<accession>A0A328TZV7</accession>
<dbReference type="SUPFAM" id="SSF55729">
    <property type="entry name" value="Acyl-CoA N-acyltransferases (Nat)"/>
    <property type="match status" value="1"/>
</dbReference>
<reference evidence="2 3" key="1">
    <citation type="submission" date="2018-06" db="EMBL/GenBank/DDBJ databases">
        <title>Paenibacillus montanisoli sp. nov., isolated from mountain area soil.</title>
        <authorList>
            <person name="Wu M."/>
        </authorList>
    </citation>
    <scope>NUCLEOTIDE SEQUENCE [LARGE SCALE GENOMIC DNA]</scope>
    <source>
        <strain evidence="2 3">RA17</strain>
    </source>
</reference>
<dbReference type="CDD" id="cd04301">
    <property type="entry name" value="NAT_SF"/>
    <property type="match status" value="1"/>
</dbReference>
<dbReference type="Proteomes" id="UP000249260">
    <property type="component" value="Unassembled WGS sequence"/>
</dbReference>